<dbReference type="eggNOG" id="ENOG5033CGU">
    <property type="taxonomic scope" value="Bacteria"/>
</dbReference>
<gene>
    <name evidence="1" type="ORF">FAES_0210</name>
</gene>
<protein>
    <submittedName>
        <fullName evidence="1">Uncharacterized protein</fullName>
    </submittedName>
</protein>
<dbReference type="STRING" id="1166018.FAES_0210"/>
<reference evidence="1 2" key="1">
    <citation type="journal article" date="2012" name="J. Bacteriol.">
        <title>Genome Sequence of Fibrella aestuarina BUZ 2T, a Filamentous Marine Bacterium.</title>
        <authorList>
            <person name="Filippini M."/>
            <person name="Qi W."/>
            <person name="Blom J."/>
            <person name="Goesmann A."/>
            <person name="Smits T.H."/>
            <person name="Bagheri H.C."/>
        </authorList>
    </citation>
    <scope>NUCLEOTIDE SEQUENCE [LARGE SCALE GENOMIC DNA]</scope>
    <source>
        <strain evidence="2">BUZ 2T</strain>
    </source>
</reference>
<name>I0K271_9BACT</name>
<dbReference type="KEGG" id="fae:FAES_0210"/>
<sequence length="104" mass="10932">MNLLKSALTVQPGKQFELGGNQRGAFAVQARNVGNVPVTLAERRADGQVVWLGTFRPGDAQTIRFSAGSAALVRNTAPSPAQLMLVVTGAKDGLSMAERTPQTP</sequence>
<dbReference type="EMBL" id="HE796683">
    <property type="protein sequence ID" value="CCG98224.1"/>
    <property type="molecule type" value="Genomic_DNA"/>
</dbReference>
<dbReference type="Proteomes" id="UP000011058">
    <property type="component" value="Chromosome"/>
</dbReference>
<accession>I0K271</accession>
<organism evidence="1 2">
    <name type="scientific">Fibrella aestuarina BUZ 2</name>
    <dbReference type="NCBI Taxonomy" id="1166018"/>
    <lineage>
        <taxon>Bacteria</taxon>
        <taxon>Pseudomonadati</taxon>
        <taxon>Bacteroidota</taxon>
        <taxon>Cytophagia</taxon>
        <taxon>Cytophagales</taxon>
        <taxon>Spirosomataceae</taxon>
        <taxon>Fibrella</taxon>
    </lineage>
</organism>
<keyword evidence="2" id="KW-1185">Reference proteome</keyword>
<dbReference type="AlphaFoldDB" id="I0K271"/>
<proteinExistence type="predicted"/>
<evidence type="ECO:0000313" key="1">
    <source>
        <dbReference type="EMBL" id="CCG98224.1"/>
    </source>
</evidence>
<dbReference type="HOGENOM" id="CLU_2245945_0_0_10"/>
<evidence type="ECO:0000313" key="2">
    <source>
        <dbReference type="Proteomes" id="UP000011058"/>
    </source>
</evidence>